<feature type="domain" description="Integrator complex subunit 1 R4" evidence="4">
    <location>
        <begin position="1869"/>
        <end position="1962"/>
    </location>
</feature>
<dbReference type="Pfam" id="PF22928">
    <property type="entry name" value="INTS1_R4"/>
    <property type="match status" value="1"/>
</dbReference>
<dbReference type="InterPro" id="IPR053964">
    <property type="entry name" value="INT1_R3"/>
</dbReference>
<gene>
    <name evidence="6" type="ORF">CEUTPL_LOCUS8646</name>
</gene>
<feature type="region of interest" description="Disordered" evidence="1">
    <location>
        <begin position="1"/>
        <end position="73"/>
    </location>
</feature>
<feature type="domain" description="Integrator complex subunit 1 R3" evidence="3">
    <location>
        <begin position="1663"/>
        <end position="1821"/>
    </location>
</feature>
<feature type="domain" description="Integrator complex subunit 1 INTS2-binding" evidence="5">
    <location>
        <begin position="944"/>
        <end position="1256"/>
    </location>
</feature>
<dbReference type="InterPro" id="IPR038902">
    <property type="entry name" value="INTS1"/>
</dbReference>
<dbReference type="InterPro" id="IPR011989">
    <property type="entry name" value="ARM-like"/>
</dbReference>
<dbReference type="EMBL" id="OU892280">
    <property type="protein sequence ID" value="CAG9768098.1"/>
    <property type="molecule type" value="Genomic_DNA"/>
</dbReference>
<sequence length="2000" mass="226437">MDRGKSTQGTRGPKSKLTQQLPDSFIALGAKPGTSRDDPKRTIPLPKSSVGSTSSAPTDKLKREGTSSNLAVPPSKKLKVGLTGVSRSGIIGTSGSSLLPIDRMTGGGTPSVEPWENLAIECDANDIFDKIMQSLQADNIDKTTGYVLGIIKGLRSIKSKPCKITWSALLSVASIRPEIFTSENVVNAMAHVLRRDIVAGAKGMYKSNSHVHQILLNLICHAFNDKDDWPEIFVKLYVEDATGDRVIIDSPFAKPFVDNVTAAFHTKVPPSSLLKSETSSSAARDTSSPLTINILDDDDGAAEQKQVVENWQIKTTSRYIHTQQKVEQIVLEAIKEILARRQQPENISKNFVRLLSTACGLNEMRIIGVSRIEAWLHNHKLMKPAQELLAYLCYNCSASSPRDLEVIAQLSKLRLKNKQMVNYFNNCLREMVMSFQENLFPLLKYTIYNELSNARNPNNLIVVGALFQVKPDHAAEALADIFWELLLNKDDYHRSLRVLLKEINRVLRHDFNLLNVVHALLRERKELVPTMREHEHRERMFHALVDLSTMCMLLCVSAQVRDAATQSKRDLTVLKAFKTQVANIQRECVAWLQDSAVRMFRPTMHELHHSLLKILFLEQAEHYYKIDSWPGENERNLFLRLASEVPLLQATLLRVLLIGLSKDHPTSQTDMIDILDQLIKRAANLPQDCGPTLMIDKVEILEFFFNLCMYTYPDNITLPLTYKPPQMAITTLYWKVWLMLLILAAHNPLTIGSIAWNKYPTLRMFMEMCITNYFSFPPPTMIKPDEDYQSKELQIITVEKQIILEFETHLAAATSRTEITEKTSLLLPQLMDLNPPGEARRPPAYVIDMLQALNHSHRLGHLLCKSRLPDFLLDIMSRQGGTAHMPWLTELVHSSEGVLSHLPVQCLCEYLLSTAPAEKLTKHGQLLAHLRQVVNDPDSQSANEVLEYLFRRLTSDHAASRVQATKGLGLILSPTEDVEITTENYSNWLSHYIQQFAQYNLIKPLLVQFLRQALQIESNPVILSSYINFLATQNCYESFAELTELITDLSSVIIERHSIASYVLPGPDQITLKNLLQLFCLYTMKARENAEESYTIHEVYEYVVVSWETGEQCGMQPLLIHSAIVLLTYGPLSNFEPFNMLLNIWFPLNMGRPRAYSPDTAETTSYLPDWIKLRMIRSNVPRLVDAAIENLEPPKLVLFIQSFGIPTTSINKLLAALDKATILDKKILVDSVLDKTYMIQLVEVQKKRNAVGGEIFVKSIEMQLPIIEDVDIGVNVGTKKPLHIVGQTEKTIVSEKVLQENFHLLFNPKFTGDKNKIILNLIKNISLKKNLKDTFFKIIKDLPINLVLPTILKHNSFSTLLRLIFSHDSFAIDKQLLANQLLTVIPHENCTINVLRHYLKSTNRIEKVEEREVSGDIMEMIIKEELVTSSKSEVILNSPENLGQKVVKMLLEDNIALEKTGLLVDWLSILELEIANTEKDKLQVDLLFSRKQHHFRPLLMSLLLQRASWQTLHNLMTFLLSGDAFDTICPVSVLDYLTALTKSPKLWQGRDKAVPKHSHLEDVLRLGENQVNIVVKYILAEAELHSLSWEQKMESRLQLLLKFIKGYGTSIIKNLVRNSERNVYSRKLLLMTYMALPSAGQGIIVPKPEIASELLSINCPSAIDKISHCLFTAMSSTQARSKDLFKKSRDLELCARKLAATHPLLVLRHLPMLAVILKGRTQYDWNILKSRGHFLLFGQVLGLIELLQPYIFFHPNSSALYELLESFFQLLQFHYQRSELNVMVKRIVTFILNWMVHDVRGGAKFLHHHGGILNDIQFNQPGVRPLLSSVSLPVTAEDTPSNRILVGAVNPPTQETYPERWQHYITGLSSSDRLNSLQEIDQLTKSRPQLLESVSQNLYSLLESPTGAVRTLALVLVIRWLKYNPKASSEALPTVLSCLNSENVAVVATLLEKLPELVTLMQEYGKVILAKVFQLGTNSVLDTTSSITKTIDLLNLQYGY</sequence>
<keyword evidence="7" id="KW-1185">Reference proteome</keyword>
<dbReference type="GO" id="GO:0034474">
    <property type="term" value="P:U2 snRNA 3'-end processing"/>
    <property type="evidence" value="ECO:0007669"/>
    <property type="project" value="InterPro"/>
</dbReference>
<dbReference type="Pfam" id="PF12432">
    <property type="entry name" value="INTS1_RP2B-bd"/>
    <property type="match status" value="1"/>
</dbReference>
<feature type="compositionally biased region" description="Polar residues" evidence="1">
    <location>
        <begin position="1"/>
        <end position="22"/>
    </location>
</feature>
<dbReference type="InterPro" id="IPR053966">
    <property type="entry name" value="INTS1_INTS2-bd"/>
</dbReference>
<dbReference type="Proteomes" id="UP001152799">
    <property type="component" value="Chromosome 4"/>
</dbReference>
<accession>A0A9N9QPC8</accession>
<evidence type="ECO:0000259" key="3">
    <source>
        <dbReference type="Pfam" id="PF22927"/>
    </source>
</evidence>
<evidence type="ECO:0008006" key="8">
    <source>
        <dbReference type="Google" id="ProtNLM"/>
    </source>
</evidence>
<dbReference type="OrthoDB" id="19938at2759"/>
<dbReference type="GO" id="GO:0032039">
    <property type="term" value="C:integrator complex"/>
    <property type="evidence" value="ECO:0007669"/>
    <property type="project" value="InterPro"/>
</dbReference>
<dbReference type="SUPFAM" id="SSF48371">
    <property type="entry name" value="ARM repeat"/>
    <property type="match status" value="1"/>
</dbReference>
<dbReference type="Pfam" id="PF22929">
    <property type="entry name" value="INTS1_INTS2-bd"/>
    <property type="match status" value="1"/>
</dbReference>
<name>A0A9N9QPC8_9CUCU</name>
<evidence type="ECO:0000259" key="2">
    <source>
        <dbReference type="Pfam" id="PF12432"/>
    </source>
</evidence>
<evidence type="ECO:0000256" key="1">
    <source>
        <dbReference type="SAM" id="MobiDB-lite"/>
    </source>
</evidence>
<dbReference type="InterPro" id="IPR053965">
    <property type="entry name" value="INTS1_R4"/>
</dbReference>
<reference evidence="6" key="1">
    <citation type="submission" date="2022-01" db="EMBL/GenBank/DDBJ databases">
        <authorList>
            <person name="King R."/>
        </authorList>
    </citation>
    <scope>NUCLEOTIDE SEQUENCE</scope>
</reference>
<evidence type="ECO:0000313" key="6">
    <source>
        <dbReference type="EMBL" id="CAG9768098.1"/>
    </source>
</evidence>
<dbReference type="InterPro" id="IPR016024">
    <property type="entry name" value="ARM-type_fold"/>
</dbReference>
<organism evidence="6 7">
    <name type="scientific">Ceutorhynchus assimilis</name>
    <name type="common">cabbage seed weevil</name>
    <dbReference type="NCBI Taxonomy" id="467358"/>
    <lineage>
        <taxon>Eukaryota</taxon>
        <taxon>Metazoa</taxon>
        <taxon>Ecdysozoa</taxon>
        <taxon>Arthropoda</taxon>
        <taxon>Hexapoda</taxon>
        <taxon>Insecta</taxon>
        <taxon>Pterygota</taxon>
        <taxon>Neoptera</taxon>
        <taxon>Endopterygota</taxon>
        <taxon>Coleoptera</taxon>
        <taxon>Polyphaga</taxon>
        <taxon>Cucujiformia</taxon>
        <taxon>Curculionidae</taxon>
        <taxon>Ceutorhynchinae</taxon>
        <taxon>Ceutorhynchus</taxon>
    </lineage>
</organism>
<evidence type="ECO:0000313" key="7">
    <source>
        <dbReference type="Proteomes" id="UP001152799"/>
    </source>
</evidence>
<dbReference type="PANTHER" id="PTHR21224">
    <property type="entry name" value="INTEGRATOR COMPLEX SUBUNIT 1"/>
    <property type="match status" value="1"/>
</dbReference>
<dbReference type="Gene3D" id="1.25.10.10">
    <property type="entry name" value="Leucine-rich Repeat Variant"/>
    <property type="match status" value="1"/>
</dbReference>
<feature type="domain" description="Integrator complex subunit 1 RPB2-binding" evidence="2">
    <location>
        <begin position="325"/>
        <end position="479"/>
    </location>
</feature>
<protein>
    <recommendedName>
        <fullName evidence="8">Integrator complex subunit 1</fullName>
    </recommendedName>
</protein>
<proteinExistence type="predicted"/>
<evidence type="ECO:0000259" key="4">
    <source>
        <dbReference type="Pfam" id="PF22928"/>
    </source>
</evidence>
<dbReference type="InterPro" id="IPR022145">
    <property type="entry name" value="INTS1_RPB2-bd"/>
</dbReference>
<dbReference type="PANTHER" id="PTHR21224:SF1">
    <property type="entry name" value="INTEGRATOR COMPLEX SUBUNIT 1"/>
    <property type="match status" value="1"/>
</dbReference>
<evidence type="ECO:0000259" key="5">
    <source>
        <dbReference type="Pfam" id="PF22929"/>
    </source>
</evidence>
<dbReference type="Pfam" id="PF22927">
    <property type="entry name" value="INT1_R3"/>
    <property type="match status" value="1"/>
</dbReference>